<comment type="caution">
    <text evidence="2">The sequence shown here is derived from an EMBL/GenBank/DDBJ whole genome shotgun (WGS) entry which is preliminary data.</text>
</comment>
<feature type="region of interest" description="Disordered" evidence="1">
    <location>
        <begin position="30"/>
        <end position="60"/>
    </location>
</feature>
<evidence type="ECO:0000313" key="2">
    <source>
        <dbReference type="EMBL" id="KAJ1196736.1"/>
    </source>
</evidence>
<evidence type="ECO:0000256" key="1">
    <source>
        <dbReference type="SAM" id="MobiDB-lite"/>
    </source>
</evidence>
<name>A0AAV7V8G7_PLEWA</name>
<dbReference type="AlphaFoldDB" id="A0AAV7V8G7"/>
<evidence type="ECO:0000313" key="3">
    <source>
        <dbReference type="Proteomes" id="UP001066276"/>
    </source>
</evidence>
<feature type="compositionally biased region" description="Polar residues" evidence="1">
    <location>
        <begin position="109"/>
        <end position="124"/>
    </location>
</feature>
<keyword evidence="3" id="KW-1185">Reference proteome</keyword>
<gene>
    <name evidence="2" type="ORF">NDU88_000601</name>
</gene>
<accession>A0AAV7V8G7</accession>
<proteinExistence type="predicted"/>
<dbReference type="Proteomes" id="UP001066276">
    <property type="component" value="Chromosome 2_1"/>
</dbReference>
<sequence>MTACTSFNASGGSVGITSSLRPMHVVLHPATRSTSSSPFNRAGRGRAAQPRLGPAVKASQGTSHLCCPPALATGSASSPRLSHVSSRLLQYGSWCNNPPHERHVGTLQAPLSRSTRQSDPITSQ</sequence>
<feature type="region of interest" description="Disordered" evidence="1">
    <location>
        <begin position="95"/>
        <end position="124"/>
    </location>
</feature>
<reference evidence="2" key="1">
    <citation type="journal article" date="2022" name="bioRxiv">
        <title>Sequencing and chromosome-scale assembly of the giantPleurodeles waltlgenome.</title>
        <authorList>
            <person name="Brown T."/>
            <person name="Elewa A."/>
            <person name="Iarovenko S."/>
            <person name="Subramanian E."/>
            <person name="Araus A.J."/>
            <person name="Petzold A."/>
            <person name="Susuki M."/>
            <person name="Suzuki K.-i.T."/>
            <person name="Hayashi T."/>
            <person name="Toyoda A."/>
            <person name="Oliveira C."/>
            <person name="Osipova E."/>
            <person name="Leigh N.D."/>
            <person name="Simon A."/>
            <person name="Yun M.H."/>
        </authorList>
    </citation>
    <scope>NUCLEOTIDE SEQUENCE</scope>
    <source>
        <strain evidence="2">20211129_DDA</strain>
        <tissue evidence="2">Liver</tissue>
    </source>
</reference>
<dbReference type="EMBL" id="JANPWB010000003">
    <property type="protein sequence ID" value="KAJ1196736.1"/>
    <property type="molecule type" value="Genomic_DNA"/>
</dbReference>
<organism evidence="2 3">
    <name type="scientific">Pleurodeles waltl</name>
    <name type="common">Iberian ribbed newt</name>
    <dbReference type="NCBI Taxonomy" id="8319"/>
    <lineage>
        <taxon>Eukaryota</taxon>
        <taxon>Metazoa</taxon>
        <taxon>Chordata</taxon>
        <taxon>Craniata</taxon>
        <taxon>Vertebrata</taxon>
        <taxon>Euteleostomi</taxon>
        <taxon>Amphibia</taxon>
        <taxon>Batrachia</taxon>
        <taxon>Caudata</taxon>
        <taxon>Salamandroidea</taxon>
        <taxon>Salamandridae</taxon>
        <taxon>Pleurodelinae</taxon>
        <taxon>Pleurodeles</taxon>
    </lineage>
</organism>
<protein>
    <submittedName>
        <fullName evidence="2">Uncharacterized protein</fullName>
    </submittedName>
</protein>